<feature type="transmembrane region" description="Helical" evidence="1">
    <location>
        <begin position="77"/>
        <end position="96"/>
    </location>
</feature>
<name>A0A6C0K9X4_9ZZZZ</name>
<evidence type="ECO:0000313" key="2">
    <source>
        <dbReference type="EMBL" id="QHU13058.1"/>
    </source>
</evidence>
<reference evidence="2" key="1">
    <citation type="journal article" date="2020" name="Nature">
        <title>Giant virus diversity and host interactions through global metagenomics.</title>
        <authorList>
            <person name="Schulz F."/>
            <person name="Roux S."/>
            <person name="Paez-Espino D."/>
            <person name="Jungbluth S."/>
            <person name="Walsh D.A."/>
            <person name="Denef V.J."/>
            <person name="McMahon K.D."/>
            <person name="Konstantinidis K.T."/>
            <person name="Eloe-Fadrosh E.A."/>
            <person name="Kyrpides N.C."/>
            <person name="Woyke T."/>
        </authorList>
    </citation>
    <scope>NUCLEOTIDE SEQUENCE</scope>
    <source>
        <strain evidence="2">GVMAG-S-1101176-114</strain>
    </source>
</reference>
<feature type="transmembrane region" description="Helical" evidence="1">
    <location>
        <begin position="44"/>
        <end position="65"/>
    </location>
</feature>
<keyword evidence="1" id="KW-0472">Membrane</keyword>
<accession>A0A6C0K9X4</accession>
<sequence length="126" mass="13788">MDALDVLIAKVKWKQLLPIAFALAMAAVDVCMMFTAKFVHLGRLPYATGLALATGVYLLQPYLFIKAMNYETMSAMNLVWNLASNIVVTVSGVLVFQEPVHGLRWVAIAMSLFAIGLFAYTGASKQ</sequence>
<dbReference type="AlphaFoldDB" id="A0A6C0K9X4"/>
<dbReference type="SUPFAM" id="SSF103481">
    <property type="entry name" value="Multidrug resistance efflux transporter EmrE"/>
    <property type="match status" value="1"/>
</dbReference>
<proteinExistence type="predicted"/>
<protein>
    <recommendedName>
        <fullName evidence="3">EamA domain-containing protein</fullName>
    </recommendedName>
</protein>
<keyword evidence="1" id="KW-0812">Transmembrane</keyword>
<keyword evidence="1" id="KW-1133">Transmembrane helix</keyword>
<dbReference type="Gene3D" id="1.10.3730.20">
    <property type="match status" value="1"/>
</dbReference>
<feature type="transmembrane region" description="Helical" evidence="1">
    <location>
        <begin position="16"/>
        <end position="38"/>
    </location>
</feature>
<dbReference type="InterPro" id="IPR037185">
    <property type="entry name" value="EmrE-like"/>
</dbReference>
<evidence type="ECO:0008006" key="3">
    <source>
        <dbReference type="Google" id="ProtNLM"/>
    </source>
</evidence>
<feature type="transmembrane region" description="Helical" evidence="1">
    <location>
        <begin position="102"/>
        <end position="123"/>
    </location>
</feature>
<evidence type="ECO:0000256" key="1">
    <source>
        <dbReference type="SAM" id="Phobius"/>
    </source>
</evidence>
<organism evidence="2">
    <name type="scientific">viral metagenome</name>
    <dbReference type="NCBI Taxonomy" id="1070528"/>
    <lineage>
        <taxon>unclassified sequences</taxon>
        <taxon>metagenomes</taxon>
        <taxon>organismal metagenomes</taxon>
    </lineage>
</organism>
<dbReference type="EMBL" id="MN740813">
    <property type="protein sequence ID" value="QHU13058.1"/>
    <property type="molecule type" value="Genomic_DNA"/>
</dbReference>